<feature type="region of interest" description="Disordered" evidence="1">
    <location>
        <begin position="50"/>
        <end position="87"/>
    </location>
</feature>
<evidence type="ECO:0000256" key="2">
    <source>
        <dbReference type="SAM" id="SignalP"/>
    </source>
</evidence>
<feature type="chain" id="PRO_5046862932" evidence="2">
    <location>
        <begin position="27"/>
        <end position="87"/>
    </location>
</feature>
<feature type="compositionally biased region" description="Acidic residues" evidence="1">
    <location>
        <begin position="75"/>
        <end position="87"/>
    </location>
</feature>
<sequence length="87" mass="9256">MRIFQRILLLIKVMVMLSLGTSAAWASGHPAQDPGMWSSKAAQGNVLMVAKSESEPGDEDQGGTKGDDDSTDKEPDTDDDDDGDSQS</sequence>
<name>A0ABT6QS83_9PSED</name>
<organism evidence="3 4">
    <name type="scientific">Pseudomonas fungipugnans</name>
    <dbReference type="NCBI Taxonomy" id="3024217"/>
    <lineage>
        <taxon>Bacteria</taxon>
        <taxon>Pseudomonadati</taxon>
        <taxon>Pseudomonadota</taxon>
        <taxon>Gammaproteobacteria</taxon>
        <taxon>Pseudomonadales</taxon>
        <taxon>Pseudomonadaceae</taxon>
        <taxon>Pseudomonas</taxon>
    </lineage>
</organism>
<evidence type="ECO:0000256" key="1">
    <source>
        <dbReference type="SAM" id="MobiDB-lite"/>
    </source>
</evidence>
<feature type="compositionally biased region" description="Basic and acidic residues" evidence="1">
    <location>
        <begin position="65"/>
        <end position="74"/>
    </location>
</feature>
<evidence type="ECO:0000313" key="4">
    <source>
        <dbReference type="Proteomes" id="UP001159100"/>
    </source>
</evidence>
<dbReference type="EMBL" id="JARBWL010000002">
    <property type="protein sequence ID" value="MDI2593755.1"/>
    <property type="molecule type" value="Genomic_DNA"/>
</dbReference>
<gene>
    <name evidence="3" type="ORF">POF45_20360</name>
</gene>
<comment type="caution">
    <text evidence="3">The sequence shown here is derived from an EMBL/GenBank/DDBJ whole genome shotgun (WGS) entry which is preliminary data.</text>
</comment>
<dbReference type="RefSeq" id="WP_259499317.1">
    <property type="nucleotide sequence ID" value="NZ_JARBWL010000002.1"/>
</dbReference>
<keyword evidence="2" id="KW-0732">Signal</keyword>
<feature type="signal peptide" evidence="2">
    <location>
        <begin position="1"/>
        <end position="26"/>
    </location>
</feature>
<protein>
    <submittedName>
        <fullName evidence="3">Uncharacterized protein</fullName>
    </submittedName>
</protein>
<dbReference type="Proteomes" id="UP001159100">
    <property type="component" value="Unassembled WGS sequence"/>
</dbReference>
<accession>A0ABT6QS83</accession>
<keyword evidence="4" id="KW-1185">Reference proteome</keyword>
<reference evidence="3 4" key="1">
    <citation type="submission" date="2023-02" db="EMBL/GenBank/DDBJ databases">
        <title>Pseudomonas chrutzelriedensis sp. nov., a potently antifungal strain isolated from moss.</title>
        <authorList>
            <person name="Schnyder A."/>
            <person name="Kalawong R."/>
            <person name="Eberl L."/>
            <person name="Agnoli K."/>
        </authorList>
    </citation>
    <scope>NUCLEOTIDE SEQUENCE [LARGE SCALE GENOMIC DNA]</scope>
    <source>
        <strain evidence="3 4">681</strain>
    </source>
</reference>
<evidence type="ECO:0000313" key="3">
    <source>
        <dbReference type="EMBL" id="MDI2593755.1"/>
    </source>
</evidence>
<proteinExistence type="predicted"/>